<feature type="transmembrane region" description="Helical" evidence="6">
    <location>
        <begin position="618"/>
        <end position="641"/>
    </location>
</feature>
<feature type="transmembrane region" description="Helical" evidence="6">
    <location>
        <begin position="668"/>
        <end position="688"/>
    </location>
</feature>
<keyword evidence="8" id="KW-1185">Reference proteome</keyword>
<protein>
    <submittedName>
        <fullName evidence="7">MFS general substrate transporter</fullName>
    </submittedName>
</protein>
<feature type="transmembrane region" description="Helical" evidence="6">
    <location>
        <begin position="483"/>
        <end position="510"/>
    </location>
</feature>
<evidence type="ECO:0000256" key="3">
    <source>
        <dbReference type="ARBA" id="ARBA00022989"/>
    </source>
</evidence>
<name>A0A1Y2BVL6_9FUNG</name>
<dbReference type="Proteomes" id="UP000193642">
    <property type="component" value="Unassembled WGS sequence"/>
</dbReference>
<evidence type="ECO:0000256" key="5">
    <source>
        <dbReference type="SAM" id="MobiDB-lite"/>
    </source>
</evidence>
<dbReference type="AlphaFoldDB" id="A0A1Y2BVL6"/>
<dbReference type="InterPro" id="IPR036259">
    <property type="entry name" value="MFS_trans_sf"/>
</dbReference>
<feature type="transmembrane region" description="Helical" evidence="6">
    <location>
        <begin position="80"/>
        <end position="101"/>
    </location>
</feature>
<dbReference type="OrthoDB" id="410267at2759"/>
<evidence type="ECO:0000256" key="1">
    <source>
        <dbReference type="ARBA" id="ARBA00004141"/>
    </source>
</evidence>
<feature type="region of interest" description="Disordered" evidence="5">
    <location>
        <begin position="336"/>
        <end position="362"/>
    </location>
</feature>
<sequence length="711" mass="77847">MEIWLPISDTLKRYLILWLSVFCMVGAGSVFAFSVLASQLQTQFNYSSGDLNVVSGVGFAALYLPFLFIGPFYDIAGPQWTLVLAIITYSGGYLLLWGAYVERISASVFAVSVYYFFVGIGSTAAYMAVIGVNVGNFAPKSAGTVTGFLHFFYAVAGSIYSGVYRSFTNVPGYIIFLATSVGVTAFASIFILFQVPIKDEAKTVPNENENKTARSLIDEIGSSEKVVENGFQSDENVMSATSVTKAAATQLPNYLEMPALIHSDQNSLTSIQKTIRRKDTKLPRNTLVAPLPPLPPLNEIDTTTDQFTHTKAKKNRKSSHLVQIQIDTPIIDERRQVKSKRESMDTNLTSNRQSIATGSKRESVNCLSDKSLPWVYNDIKSPPRASKVRGSDEKTLSIDIGTLKLKPTVWVRDMKRTQSIRPHMPGGYNAEILRTIATIKSRNTQKNKEVGNESEETLGSQESMGSNEHELTSAWDILKSPVFWFYACTCIFQQGTVYMTNVGTILMSAYGGIGGKTGADIDSMTLMHVMYMSMFQASGMFGFGVLSDFLESLKIVWLDRTVLMVISQIVLLFPVVALSTSDTSASTLLFCSICTGLGFGGSNCLLPVLTQDFFGLHFFGTAVGFAMTGVPVGILICNSVFGVLNDQQMRTQGSAIACYGAACYQKSFQIFTGIQVVAVATSLGLLILRLRQRYAHLEEHKQSLSSLPIAE</sequence>
<dbReference type="PANTHER" id="PTHR21576">
    <property type="entry name" value="UNCHARACTERIZED NODULIN-LIKE PROTEIN"/>
    <property type="match status" value="1"/>
</dbReference>
<dbReference type="GO" id="GO:0022857">
    <property type="term" value="F:transmembrane transporter activity"/>
    <property type="evidence" value="ECO:0007669"/>
    <property type="project" value="InterPro"/>
</dbReference>
<feature type="transmembrane region" description="Helical" evidence="6">
    <location>
        <begin position="147"/>
        <end position="167"/>
    </location>
</feature>
<organism evidence="7 8">
    <name type="scientific">Rhizoclosmatium globosum</name>
    <dbReference type="NCBI Taxonomy" id="329046"/>
    <lineage>
        <taxon>Eukaryota</taxon>
        <taxon>Fungi</taxon>
        <taxon>Fungi incertae sedis</taxon>
        <taxon>Chytridiomycota</taxon>
        <taxon>Chytridiomycota incertae sedis</taxon>
        <taxon>Chytridiomycetes</taxon>
        <taxon>Chytridiales</taxon>
        <taxon>Chytriomycetaceae</taxon>
        <taxon>Rhizoclosmatium</taxon>
    </lineage>
</organism>
<evidence type="ECO:0000256" key="2">
    <source>
        <dbReference type="ARBA" id="ARBA00022692"/>
    </source>
</evidence>
<dbReference type="GO" id="GO:0016020">
    <property type="term" value="C:membrane"/>
    <property type="evidence" value="ECO:0007669"/>
    <property type="project" value="UniProtKB-SubCell"/>
</dbReference>
<dbReference type="Gene3D" id="1.20.1250.20">
    <property type="entry name" value="MFS general substrate transporter like domains"/>
    <property type="match status" value="2"/>
</dbReference>
<evidence type="ECO:0000313" key="7">
    <source>
        <dbReference type="EMBL" id="ORY38799.1"/>
    </source>
</evidence>
<keyword evidence="3 6" id="KW-1133">Transmembrane helix</keyword>
<dbReference type="PANTHER" id="PTHR21576:SF158">
    <property type="entry name" value="RIBOSOMAL RNA-PROCESSING PROTEIN 12-LIKE CONSERVED DOMAIN-CONTAINING PROTEIN"/>
    <property type="match status" value="1"/>
</dbReference>
<feature type="transmembrane region" description="Helical" evidence="6">
    <location>
        <begin position="562"/>
        <end position="581"/>
    </location>
</feature>
<comment type="subcellular location">
    <subcellularLocation>
        <location evidence="1">Membrane</location>
        <topology evidence="1">Multi-pass membrane protein</topology>
    </subcellularLocation>
</comment>
<feature type="transmembrane region" description="Helical" evidence="6">
    <location>
        <begin position="53"/>
        <end position="73"/>
    </location>
</feature>
<accession>A0A1Y2BVL6</accession>
<dbReference type="Pfam" id="PF07690">
    <property type="entry name" value="MFS_1"/>
    <property type="match status" value="2"/>
</dbReference>
<feature type="transmembrane region" description="Helical" evidence="6">
    <location>
        <begin position="173"/>
        <end position="193"/>
    </location>
</feature>
<reference evidence="7 8" key="1">
    <citation type="submission" date="2016-07" db="EMBL/GenBank/DDBJ databases">
        <title>Pervasive Adenine N6-methylation of Active Genes in Fungi.</title>
        <authorList>
            <consortium name="DOE Joint Genome Institute"/>
            <person name="Mondo S.J."/>
            <person name="Dannebaum R.O."/>
            <person name="Kuo R.C."/>
            <person name="Labutti K."/>
            <person name="Haridas S."/>
            <person name="Kuo A."/>
            <person name="Salamov A."/>
            <person name="Ahrendt S.R."/>
            <person name="Lipzen A."/>
            <person name="Sullivan W."/>
            <person name="Andreopoulos W.B."/>
            <person name="Clum A."/>
            <person name="Lindquist E."/>
            <person name="Daum C."/>
            <person name="Ramamoorthy G.K."/>
            <person name="Gryganskyi A."/>
            <person name="Culley D."/>
            <person name="Magnuson J.K."/>
            <person name="James T.Y."/>
            <person name="O'Malley M.A."/>
            <person name="Stajich J.E."/>
            <person name="Spatafora J.W."/>
            <person name="Visel A."/>
            <person name="Grigoriev I.V."/>
        </authorList>
    </citation>
    <scope>NUCLEOTIDE SEQUENCE [LARGE SCALE GENOMIC DNA]</scope>
    <source>
        <strain evidence="7 8">JEL800</strain>
    </source>
</reference>
<dbReference type="EMBL" id="MCGO01000042">
    <property type="protein sequence ID" value="ORY38799.1"/>
    <property type="molecule type" value="Genomic_DNA"/>
</dbReference>
<feature type="transmembrane region" description="Helical" evidence="6">
    <location>
        <begin position="587"/>
        <end position="606"/>
    </location>
</feature>
<comment type="caution">
    <text evidence="7">The sequence shown here is derived from an EMBL/GenBank/DDBJ whole genome shotgun (WGS) entry which is preliminary data.</text>
</comment>
<feature type="region of interest" description="Disordered" evidence="5">
    <location>
        <begin position="443"/>
        <end position="465"/>
    </location>
</feature>
<keyword evidence="2 6" id="KW-0812">Transmembrane</keyword>
<feature type="transmembrane region" description="Helical" evidence="6">
    <location>
        <begin position="14"/>
        <end position="33"/>
    </location>
</feature>
<evidence type="ECO:0000256" key="4">
    <source>
        <dbReference type="ARBA" id="ARBA00023136"/>
    </source>
</evidence>
<dbReference type="SUPFAM" id="SSF103473">
    <property type="entry name" value="MFS general substrate transporter"/>
    <property type="match status" value="1"/>
</dbReference>
<evidence type="ECO:0000313" key="8">
    <source>
        <dbReference type="Proteomes" id="UP000193642"/>
    </source>
</evidence>
<evidence type="ECO:0000256" key="6">
    <source>
        <dbReference type="SAM" id="Phobius"/>
    </source>
</evidence>
<keyword evidence="4 6" id="KW-0472">Membrane</keyword>
<feature type="transmembrane region" description="Helical" evidence="6">
    <location>
        <begin position="530"/>
        <end position="550"/>
    </location>
</feature>
<dbReference type="InterPro" id="IPR011701">
    <property type="entry name" value="MFS"/>
</dbReference>
<proteinExistence type="predicted"/>
<feature type="compositionally biased region" description="Polar residues" evidence="5">
    <location>
        <begin position="345"/>
        <end position="357"/>
    </location>
</feature>
<gene>
    <name evidence="7" type="ORF">BCR33DRAFT_853779</name>
</gene>
<feature type="transmembrane region" description="Helical" evidence="6">
    <location>
        <begin position="113"/>
        <end position="135"/>
    </location>
</feature>